<feature type="region of interest" description="Disordered" evidence="1">
    <location>
        <begin position="1"/>
        <end position="23"/>
    </location>
</feature>
<name>A0A814C831_9BILA</name>
<evidence type="ECO:0000256" key="1">
    <source>
        <dbReference type="SAM" id="MobiDB-lite"/>
    </source>
</evidence>
<proteinExistence type="predicted"/>
<evidence type="ECO:0000313" key="3">
    <source>
        <dbReference type="Proteomes" id="UP000663879"/>
    </source>
</evidence>
<comment type="caution">
    <text evidence="2">The sequence shown here is derived from an EMBL/GenBank/DDBJ whole genome shotgun (WGS) entry which is preliminary data.</text>
</comment>
<accession>A0A814C831</accession>
<feature type="compositionally biased region" description="Basic residues" evidence="1">
    <location>
        <begin position="9"/>
        <end position="18"/>
    </location>
</feature>
<reference evidence="2" key="1">
    <citation type="submission" date="2021-02" db="EMBL/GenBank/DDBJ databases">
        <authorList>
            <person name="Nowell W R."/>
        </authorList>
    </citation>
    <scope>NUCLEOTIDE SEQUENCE</scope>
    <source>
        <strain evidence="2">Ploen Becks lab</strain>
    </source>
</reference>
<dbReference type="EMBL" id="CAJNOC010002539">
    <property type="protein sequence ID" value="CAF0938962.1"/>
    <property type="molecule type" value="Genomic_DNA"/>
</dbReference>
<dbReference type="Proteomes" id="UP000663879">
    <property type="component" value="Unassembled WGS sequence"/>
</dbReference>
<sequence length="120" mass="13834">MNSNETIKFRPKQTRKKKTDSSSEKVDNFKLVANLQARNQDLILPKSTQNRLIRQLEMSEQQLNTTNYRGRVFELSPYESNSNFEHQVDRGEIQSGVISSVGRVAASLMWDIKLKLGNFD</sequence>
<protein>
    <submittedName>
        <fullName evidence="2">Uncharacterized protein</fullName>
    </submittedName>
</protein>
<keyword evidence="3" id="KW-1185">Reference proteome</keyword>
<dbReference type="AlphaFoldDB" id="A0A814C831"/>
<organism evidence="2 3">
    <name type="scientific">Brachionus calyciflorus</name>
    <dbReference type="NCBI Taxonomy" id="104777"/>
    <lineage>
        <taxon>Eukaryota</taxon>
        <taxon>Metazoa</taxon>
        <taxon>Spiralia</taxon>
        <taxon>Gnathifera</taxon>
        <taxon>Rotifera</taxon>
        <taxon>Eurotatoria</taxon>
        <taxon>Monogononta</taxon>
        <taxon>Pseudotrocha</taxon>
        <taxon>Ploima</taxon>
        <taxon>Brachionidae</taxon>
        <taxon>Brachionus</taxon>
    </lineage>
</organism>
<evidence type="ECO:0000313" key="2">
    <source>
        <dbReference type="EMBL" id="CAF0938962.1"/>
    </source>
</evidence>
<gene>
    <name evidence="2" type="ORF">OXX778_LOCUS13324</name>
</gene>